<name>A0A840WUF2_9ACTN</name>
<dbReference type="EMBL" id="JACHDO010000001">
    <property type="protein sequence ID" value="MBB5493778.1"/>
    <property type="molecule type" value="Genomic_DNA"/>
</dbReference>
<keyword evidence="3" id="KW-1185">Reference proteome</keyword>
<dbReference type="AlphaFoldDB" id="A0A840WUF2"/>
<feature type="region of interest" description="Disordered" evidence="1">
    <location>
        <begin position="1"/>
        <end position="21"/>
    </location>
</feature>
<proteinExistence type="predicted"/>
<feature type="compositionally biased region" description="Polar residues" evidence="1">
    <location>
        <begin position="1"/>
        <end position="13"/>
    </location>
</feature>
<accession>A0A840WUF2</accession>
<organism evidence="2 3">
    <name type="scientific">Nocardiopsis metallicus</name>
    <dbReference type="NCBI Taxonomy" id="179819"/>
    <lineage>
        <taxon>Bacteria</taxon>
        <taxon>Bacillati</taxon>
        <taxon>Actinomycetota</taxon>
        <taxon>Actinomycetes</taxon>
        <taxon>Streptosporangiales</taxon>
        <taxon>Nocardiopsidaceae</taxon>
        <taxon>Nocardiopsis</taxon>
    </lineage>
</organism>
<evidence type="ECO:0000313" key="2">
    <source>
        <dbReference type="EMBL" id="MBB5493778.1"/>
    </source>
</evidence>
<comment type="caution">
    <text evidence="2">The sequence shown here is derived from an EMBL/GenBank/DDBJ whole genome shotgun (WGS) entry which is preliminary data.</text>
</comment>
<dbReference type="Proteomes" id="UP000579647">
    <property type="component" value="Unassembled WGS sequence"/>
</dbReference>
<reference evidence="2 3" key="1">
    <citation type="submission" date="2020-08" db="EMBL/GenBank/DDBJ databases">
        <title>Sequencing the genomes of 1000 actinobacteria strains.</title>
        <authorList>
            <person name="Klenk H.-P."/>
        </authorList>
    </citation>
    <scope>NUCLEOTIDE SEQUENCE [LARGE SCALE GENOMIC DNA]</scope>
    <source>
        <strain evidence="2 3">DSM 44598</strain>
    </source>
</reference>
<protein>
    <submittedName>
        <fullName evidence="2">Uncharacterized protein</fullName>
    </submittedName>
</protein>
<sequence length="38" mass="4224">MKPTITPTMTNKPLNPDNAAPLTMWSVRRDLRGHAHPG</sequence>
<gene>
    <name evidence="2" type="ORF">HNR07_004915</name>
</gene>
<evidence type="ECO:0000256" key="1">
    <source>
        <dbReference type="SAM" id="MobiDB-lite"/>
    </source>
</evidence>
<evidence type="ECO:0000313" key="3">
    <source>
        <dbReference type="Proteomes" id="UP000579647"/>
    </source>
</evidence>